<dbReference type="InterPro" id="IPR014018">
    <property type="entry name" value="SecA_motor_DEAD"/>
</dbReference>
<evidence type="ECO:0000256" key="11">
    <source>
        <dbReference type="HAMAP-Rule" id="MF_01382"/>
    </source>
</evidence>
<dbReference type="Pfam" id="PF07516">
    <property type="entry name" value="SecA_SW"/>
    <property type="match status" value="1"/>
</dbReference>
<dbReference type="GO" id="GO:0006605">
    <property type="term" value="P:protein targeting"/>
    <property type="evidence" value="ECO:0007669"/>
    <property type="project" value="UniProtKB-UniRule"/>
</dbReference>
<dbReference type="CDD" id="cd18803">
    <property type="entry name" value="SF2_C_secA"/>
    <property type="match status" value="1"/>
</dbReference>
<dbReference type="Gene3D" id="3.90.1440.10">
    <property type="entry name" value="SecA, preprotein cross-linking domain"/>
    <property type="match status" value="1"/>
</dbReference>
<dbReference type="GO" id="GO:0005524">
    <property type="term" value="F:ATP binding"/>
    <property type="evidence" value="ECO:0007669"/>
    <property type="project" value="UniProtKB-UniRule"/>
</dbReference>
<dbReference type="PRINTS" id="PR00906">
    <property type="entry name" value="SECA"/>
</dbReference>
<evidence type="ECO:0000256" key="4">
    <source>
        <dbReference type="ARBA" id="ARBA00022490"/>
    </source>
</evidence>
<dbReference type="GO" id="GO:0043952">
    <property type="term" value="P:protein transport by the Sec complex"/>
    <property type="evidence" value="ECO:0007669"/>
    <property type="project" value="TreeGrafter"/>
</dbReference>
<evidence type="ECO:0000313" key="17">
    <source>
        <dbReference type="EMBL" id="PIP21819.1"/>
    </source>
</evidence>
<dbReference type="InterPro" id="IPR036670">
    <property type="entry name" value="SecA_X-link_sf"/>
</dbReference>
<comment type="similarity">
    <text evidence="1 11 12">Belongs to the SecA family.</text>
</comment>
<organism evidence="17 18">
    <name type="scientific">Candidatus Nealsonbacteria bacterium CG23_combo_of_CG06-09_8_20_14_all_40_13</name>
    <dbReference type="NCBI Taxonomy" id="1974724"/>
    <lineage>
        <taxon>Bacteria</taxon>
        <taxon>Candidatus Nealsoniibacteriota</taxon>
    </lineage>
</organism>
<comment type="caution">
    <text evidence="17">The sequence shown here is derived from an EMBL/GenBank/DDBJ whole genome shotgun (WGS) entry which is preliminary data.</text>
</comment>
<dbReference type="PROSITE" id="PS51196">
    <property type="entry name" value="SECA_MOTOR_DEAD"/>
    <property type="match status" value="1"/>
</dbReference>
<dbReference type="InterPro" id="IPR000185">
    <property type="entry name" value="SecA"/>
</dbReference>
<dbReference type="InterPro" id="IPR001650">
    <property type="entry name" value="Helicase_C-like"/>
</dbReference>
<dbReference type="HAMAP" id="MF_01382">
    <property type="entry name" value="SecA"/>
    <property type="match status" value="1"/>
</dbReference>
<protein>
    <recommendedName>
        <fullName evidence="11 12">Protein translocase subunit SecA</fullName>
        <ecNumber evidence="11">7.4.2.8</ecNumber>
    </recommendedName>
</protein>
<dbReference type="InterPro" id="IPR044722">
    <property type="entry name" value="SecA_SF2_C"/>
</dbReference>
<keyword evidence="7 11" id="KW-0653">Protein transport</keyword>
<dbReference type="PANTHER" id="PTHR30612">
    <property type="entry name" value="SECA INNER MEMBRANE COMPONENT OF SEC PROTEIN SECRETION SYSTEM"/>
    <property type="match status" value="1"/>
</dbReference>
<accession>A0A2G9YRF5</accession>
<evidence type="ECO:0000313" key="18">
    <source>
        <dbReference type="Proteomes" id="UP000231567"/>
    </source>
</evidence>
<dbReference type="Proteomes" id="UP000231567">
    <property type="component" value="Unassembled WGS sequence"/>
</dbReference>
<dbReference type="InterPro" id="IPR036266">
    <property type="entry name" value="SecA_Wing/Scaffold_sf"/>
</dbReference>
<keyword evidence="2 11" id="KW-0813">Transport</keyword>
<dbReference type="Gene3D" id="3.40.50.300">
    <property type="entry name" value="P-loop containing nucleotide triphosphate hydrolases"/>
    <property type="match status" value="2"/>
</dbReference>
<evidence type="ECO:0000256" key="9">
    <source>
        <dbReference type="ARBA" id="ARBA00023010"/>
    </source>
</evidence>
<gene>
    <name evidence="11" type="primary">secA</name>
    <name evidence="17" type="ORF">COX39_00785</name>
</gene>
<evidence type="ECO:0000256" key="3">
    <source>
        <dbReference type="ARBA" id="ARBA00022475"/>
    </source>
</evidence>
<dbReference type="GO" id="GO:0031522">
    <property type="term" value="C:cell envelope Sec protein transport complex"/>
    <property type="evidence" value="ECO:0007669"/>
    <property type="project" value="UniProtKB-ARBA"/>
</dbReference>
<evidence type="ECO:0000256" key="13">
    <source>
        <dbReference type="SAM" id="MobiDB-lite"/>
    </source>
</evidence>
<dbReference type="NCBIfam" id="TIGR00963">
    <property type="entry name" value="secA"/>
    <property type="match status" value="1"/>
</dbReference>
<comment type="function">
    <text evidence="11">Part of the Sec protein translocase complex. Interacts with the SecYEG preprotein conducting channel. Has a central role in coupling the hydrolysis of ATP to the transfer of proteins into and across the cell membrane, serving as an ATP-driven molecular motor driving the stepwise translocation of polypeptide chains across the membrane.</text>
</comment>
<feature type="domain" description="Helicase C-terminal" evidence="15">
    <location>
        <begin position="426"/>
        <end position="613"/>
    </location>
</feature>
<dbReference type="PROSITE" id="PS51192">
    <property type="entry name" value="HELICASE_ATP_BIND_1"/>
    <property type="match status" value="1"/>
</dbReference>
<keyword evidence="10 11" id="KW-0472">Membrane</keyword>
<dbReference type="Gene3D" id="3.10.450.50">
    <property type="match status" value="1"/>
</dbReference>
<dbReference type="SUPFAM" id="SSF52540">
    <property type="entry name" value="P-loop containing nucleoside triphosphate hydrolases"/>
    <property type="match status" value="2"/>
</dbReference>
<evidence type="ECO:0000256" key="7">
    <source>
        <dbReference type="ARBA" id="ARBA00022927"/>
    </source>
</evidence>
<keyword evidence="8 11" id="KW-1278">Translocase</keyword>
<feature type="domain" description="SecA family profile" evidence="16">
    <location>
        <begin position="1"/>
        <end position="608"/>
    </location>
</feature>
<dbReference type="Pfam" id="PF01043">
    <property type="entry name" value="SecA_PP_bind"/>
    <property type="match status" value="1"/>
</dbReference>
<evidence type="ECO:0000256" key="6">
    <source>
        <dbReference type="ARBA" id="ARBA00022840"/>
    </source>
</evidence>
<dbReference type="FunFam" id="3.40.50.300:FF:000113">
    <property type="entry name" value="Preprotein translocase subunit SecA"/>
    <property type="match status" value="1"/>
</dbReference>
<evidence type="ECO:0000259" key="16">
    <source>
        <dbReference type="PROSITE" id="PS51196"/>
    </source>
</evidence>
<evidence type="ECO:0000256" key="12">
    <source>
        <dbReference type="RuleBase" id="RU003874"/>
    </source>
</evidence>
<dbReference type="Gene3D" id="1.10.3060.10">
    <property type="entry name" value="Helical scaffold and wing domains of SecA"/>
    <property type="match status" value="2"/>
</dbReference>
<dbReference type="AlphaFoldDB" id="A0A2G9YRF5"/>
<comment type="subunit">
    <text evidence="11">Monomer and homodimer. Part of the essential Sec protein translocation apparatus which comprises SecA, SecYEG and auxiliary proteins SecDF. Other proteins may also be involved.</text>
</comment>
<dbReference type="GO" id="GO:0005886">
    <property type="term" value="C:plasma membrane"/>
    <property type="evidence" value="ECO:0007669"/>
    <property type="project" value="UniProtKB-SubCell"/>
</dbReference>
<keyword evidence="6 11" id="KW-0067">ATP-binding</keyword>
<evidence type="ECO:0000256" key="5">
    <source>
        <dbReference type="ARBA" id="ARBA00022741"/>
    </source>
</evidence>
<dbReference type="EMBL" id="PCRM01000014">
    <property type="protein sequence ID" value="PIP21819.1"/>
    <property type="molecule type" value="Genomic_DNA"/>
</dbReference>
<dbReference type="PANTHER" id="PTHR30612:SF0">
    <property type="entry name" value="CHLOROPLAST PROTEIN-TRANSPORTING ATPASE"/>
    <property type="match status" value="1"/>
</dbReference>
<dbReference type="InterPro" id="IPR027417">
    <property type="entry name" value="P-loop_NTPase"/>
</dbReference>
<feature type="binding site" evidence="11">
    <location>
        <position position="89"/>
    </location>
    <ligand>
        <name>ATP</name>
        <dbReference type="ChEBI" id="CHEBI:30616"/>
    </ligand>
</feature>
<dbReference type="GO" id="GO:0008564">
    <property type="term" value="F:protein-exporting ATPase activity"/>
    <property type="evidence" value="ECO:0007669"/>
    <property type="project" value="UniProtKB-EC"/>
</dbReference>
<feature type="domain" description="Helicase ATP-binding" evidence="14">
    <location>
        <begin position="91"/>
        <end position="269"/>
    </location>
</feature>
<dbReference type="SUPFAM" id="SSF81767">
    <property type="entry name" value="Pre-protein crosslinking domain of SecA"/>
    <property type="match status" value="1"/>
</dbReference>
<dbReference type="InterPro" id="IPR014001">
    <property type="entry name" value="Helicase_ATP-bd"/>
</dbReference>
<dbReference type="GO" id="GO:0017038">
    <property type="term" value="P:protein import"/>
    <property type="evidence" value="ECO:0007669"/>
    <property type="project" value="InterPro"/>
</dbReference>
<dbReference type="InterPro" id="IPR011130">
    <property type="entry name" value="SecA_preprotein_X-link_dom"/>
</dbReference>
<keyword evidence="5 11" id="KW-0547">Nucleotide-binding</keyword>
<dbReference type="InterPro" id="IPR011115">
    <property type="entry name" value="SecA_DEAD"/>
</dbReference>
<sequence>MSFLDKLFGDQNAKHINKLKPIVDKINALEDEFVKLSDSQLKDKTQQFKNRLNPPAGGGETLDNILPEAFAAVREASKRTIGQRHFDQQLMGGIILHQGKIAEMKTGEGKTLAATLALYLNALAGKSCHLVTVNDYLARRDADWMGPIYDALDLKVAAIGHEISLLYNKQVEEESPMLDVKNLVPISRQEAYAADITYGTNNEFGFDYLRDNMVGSLQQLVQRNLDYAIVDEVDSILIDEARTPLIISAPAEESTSLYQRFAQLVPHLQKDKDYTVDEKIRAVSLTDDGIKNMEQLLGVSNIYETGNISLVHHLEEALKAHALFQKDKDYVIKDNQVIIIDEFTGRMMHGRRYSEGLHQAIEAKEGVEIKRESETLATISFQNYFRLYKKLAGMTGTAKTEEEEFIKIYGLEVASVPTHRPMIREDISDKIYKTEEAKFKAVIDDIAEKNKNGQPILVGTISIEKSEILSKLLRKSGIKHEVLNAKHHEREAKIIAQAGRPGALTVATNMAGRGVDIILGGTPLKNLKDWEKAHQQVLKSGGLYVLGTERHESRRIDNQLRGRSGRQGDQGASQFYVSMDDDLMRIFGGERLKSIMQRLGLPDDMPISHSLISRSIESAQRRVEGHNFDIRKHLLEYDDVQNMHRQTIYGKRRKILQSESIHQDVLDILNDEEKKAYLEKYNKIGPQVFNQLERQIYLRVIDTLWIEHLNTMEQLRQGIGLRGYGQRDPLVEYKQEAYNLFQRLLKAIENEVVSVLMRIEVVPQQVSLLSNNLFQKPISAVGADESMAAGTFENLSVEPTSQAALQGRDPSGSATVREQPQQPFAGKGGVTITVRQKDEQIASTGHKFGHKVGRNEPCPCGAKKSDGRPVKYKHCHGR</sequence>
<dbReference type="FunFam" id="3.90.1440.10:FF:000001">
    <property type="entry name" value="Preprotein translocase subunit SecA"/>
    <property type="match status" value="1"/>
</dbReference>
<feature type="region of interest" description="Disordered" evidence="13">
    <location>
        <begin position="842"/>
        <end position="878"/>
    </location>
</feature>
<feature type="compositionally biased region" description="Polar residues" evidence="13">
    <location>
        <begin position="812"/>
        <end position="822"/>
    </location>
</feature>
<name>A0A2G9YRF5_9BACT</name>
<dbReference type="SUPFAM" id="SSF81886">
    <property type="entry name" value="Helical scaffold and wing domains of SecA"/>
    <property type="match status" value="1"/>
</dbReference>
<dbReference type="Pfam" id="PF21090">
    <property type="entry name" value="P-loop_SecA"/>
    <property type="match status" value="1"/>
</dbReference>
<evidence type="ECO:0000256" key="8">
    <source>
        <dbReference type="ARBA" id="ARBA00022967"/>
    </source>
</evidence>
<comment type="catalytic activity">
    <reaction evidence="11">
        <text>ATP + H2O + cellular proteinSide 1 = ADP + phosphate + cellular proteinSide 2.</text>
        <dbReference type="EC" id="7.4.2.8"/>
    </reaction>
</comment>
<dbReference type="SMART" id="SM00957">
    <property type="entry name" value="SecA_DEAD"/>
    <property type="match status" value="1"/>
</dbReference>
<keyword evidence="4 11" id="KW-0963">Cytoplasm</keyword>
<evidence type="ECO:0000259" key="14">
    <source>
        <dbReference type="PROSITE" id="PS51192"/>
    </source>
</evidence>
<proteinExistence type="inferred from homology"/>
<keyword evidence="3 11" id="KW-1003">Cell membrane</keyword>
<dbReference type="SMART" id="SM00958">
    <property type="entry name" value="SecA_PP_bind"/>
    <property type="match status" value="1"/>
</dbReference>
<dbReference type="InterPro" id="IPR011116">
    <property type="entry name" value="SecA_Wing/Scaffold"/>
</dbReference>
<dbReference type="PROSITE" id="PS51194">
    <property type="entry name" value="HELICASE_CTER"/>
    <property type="match status" value="1"/>
</dbReference>
<reference evidence="17 18" key="1">
    <citation type="submission" date="2017-09" db="EMBL/GenBank/DDBJ databases">
        <title>Depth-based differentiation of microbial function through sediment-hosted aquifers and enrichment of novel symbionts in the deep terrestrial subsurface.</title>
        <authorList>
            <person name="Probst A.J."/>
            <person name="Ladd B."/>
            <person name="Jarett J.K."/>
            <person name="Geller-Mcgrath D.E."/>
            <person name="Sieber C.M."/>
            <person name="Emerson J.B."/>
            <person name="Anantharaman K."/>
            <person name="Thomas B.C."/>
            <person name="Malmstrom R."/>
            <person name="Stieglmeier M."/>
            <person name="Klingl A."/>
            <person name="Woyke T."/>
            <person name="Ryan C.M."/>
            <person name="Banfield J.F."/>
        </authorList>
    </citation>
    <scope>NUCLEOTIDE SEQUENCE [LARGE SCALE GENOMIC DNA]</scope>
    <source>
        <strain evidence="17">CG23_combo_of_CG06-09_8_20_14_all_40_13</strain>
    </source>
</reference>
<keyword evidence="9 11" id="KW-0811">Translocation</keyword>
<dbReference type="NCBIfam" id="NF009538">
    <property type="entry name" value="PRK12904.1"/>
    <property type="match status" value="1"/>
</dbReference>
<dbReference type="Pfam" id="PF07517">
    <property type="entry name" value="SecA_DEAD"/>
    <property type="match status" value="1"/>
</dbReference>
<evidence type="ECO:0000256" key="10">
    <source>
        <dbReference type="ARBA" id="ARBA00023136"/>
    </source>
</evidence>
<feature type="region of interest" description="Disordered" evidence="13">
    <location>
        <begin position="803"/>
        <end position="828"/>
    </location>
</feature>
<dbReference type="GO" id="GO:0065002">
    <property type="term" value="P:intracellular protein transmembrane transport"/>
    <property type="evidence" value="ECO:0007669"/>
    <property type="project" value="UniProtKB-UniRule"/>
</dbReference>
<dbReference type="GO" id="GO:0005829">
    <property type="term" value="C:cytosol"/>
    <property type="evidence" value="ECO:0007669"/>
    <property type="project" value="TreeGrafter"/>
</dbReference>
<dbReference type="EC" id="7.4.2.8" evidence="11"/>
<comment type="subcellular location">
    <subcellularLocation>
        <location evidence="11">Cell membrane</location>
        <topology evidence="11">Peripheral membrane protein</topology>
        <orientation evidence="11">Cytoplasmic side</orientation>
    </subcellularLocation>
    <subcellularLocation>
        <location evidence="11">Cytoplasm</location>
    </subcellularLocation>
    <text evidence="11">Distribution is 50-50.</text>
</comment>
<evidence type="ECO:0000256" key="2">
    <source>
        <dbReference type="ARBA" id="ARBA00022448"/>
    </source>
</evidence>
<feature type="binding site" evidence="11">
    <location>
        <position position="516"/>
    </location>
    <ligand>
        <name>ATP</name>
        <dbReference type="ChEBI" id="CHEBI:30616"/>
    </ligand>
</feature>
<evidence type="ECO:0000256" key="1">
    <source>
        <dbReference type="ARBA" id="ARBA00007650"/>
    </source>
</evidence>
<evidence type="ECO:0000259" key="15">
    <source>
        <dbReference type="PROSITE" id="PS51194"/>
    </source>
</evidence>
<feature type="binding site" evidence="11">
    <location>
        <begin position="107"/>
        <end position="111"/>
    </location>
    <ligand>
        <name>ATP</name>
        <dbReference type="ChEBI" id="CHEBI:30616"/>
    </ligand>
</feature>
<dbReference type="CDD" id="cd17928">
    <property type="entry name" value="DEXDc_SecA"/>
    <property type="match status" value="1"/>
</dbReference>